<dbReference type="EMBL" id="JANFNH010000004">
    <property type="protein sequence ID" value="MCQ4041923.1"/>
    <property type="molecule type" value="Genomic_DNA"/>
</dbReference>
<accession>A0ABT1PCG7</accession>
<evidence type="ECO:0000313" key="2">
    <source>
        <dbReference type="Proteomes" id="UP001206206"/>
    </source>
</evidence>
<proteinExistence type="predicted"/>
<keyword evidence="2" id="KW-1185">Reference proteome</keyword>
<reference evidence="1 2" key="1">
    <citation type="submission" date="2022-06" db="EMBL/GenBank/DDBJ databases">
        <title>Draft genome sequence of type strain Streptomyces rubrisoli DSM 42083.</title>
        <authorList>
            <person name="Duangmal K."/>
            <person name="Klaysubun C."/>
        </authorList>
    </citation>
    <scope>NUCLEOTIDE SEQUENCE [LARGE SCALE GENOMIC DNA]</scope>
    <source>
        <strain evidence="1 2">DSM 42083</strain>
    </source>
</reference>
<gene>
    <name evidence="1" type="ORF">NON19_07720</name>
</gene>
<name>A0ABT1PCG7_9ACTN</name>
<evidence type="ECO:0000313" key="1">
    <source>
        <dbReference type="EMBL" id="MCQ4041923.1"/>
    </source>
</evidence>
<dbReference type="Proteomes" id="UP001206206">
    <property type="component" value="Unassembled WGS sequence"/>
</dbReference>
<comment type="caution">
    <text evidence="1">The sequence shown here is derived from an EMBL/GenBank/DDBJ whole genome shotgun (WGS) entry which is preliminary data.</text>
</comment>
<dbReference type="Gene3D" id="2.40.30.10">
    <property type="entry name" value="Translation factors"/>
    <property type="match status" value="1"/>
</dbReference>
<sequence length="97" mass="10774">MRTEEGGRRSAFYGDGRLRPLWDIGSRTADGQRELNIAALWVEFAPQLGPGQTADVRLAPLHPEHWRHLKTGDVITMHEGRPAVGTATVIEVLPPRI</sequence>
<protein>
    <submittedName>
        <fullName evidence="1">Uncharacterized protein</fullName>
    </submittedName>
</protein>
<organism evidence="1 2">
    <name type="scientific">Streptantibioticus rubrisoli</name>
    <dbReference type="NCBI Taxonomy" id="1387313"/>
    <lineage>
        <taxon>Bacteria</taxon>
        <taxon>Bacillati</taxon>
        <taxon>Actinomycetota</taxon>
        <taxon>Actinomycetes</taxon>
        <taxon>Kitasatosporales</taxon>
        <taxon>Streptomycetaceae</taxon>
        <taxon>Streptantibioticus</taxon>
    </lineage>
</organism>
<dbReference type="RefSeq" id="WP_255925910.1">
    <property type="nucleotide sequence ID" value="NZ_JANFNH010000004.1"/>
</dbReference>